<feature type="region of interest" description="Disordered" evidence="14">
    <location>
        <begin position="1652"/>
        <end position="1674"/>
    </location>
</feature>
<keyword evidence="11" id="KW-0206">Cytoskeleton</keyword>
<keyword evidence="9 13" id="KW-0175">Coiled coil</keyword>
<dbReference type="Pfam" id="PF01302">
    <property type="entry name" value="CAP_GLY"/>
    <property type="match status" value="1"/>
</dbReference>
<dbReference type="InterPro" id="IPR032405">
    <property type="entry name" value="Kinesin_assoc"/>
</dbReference>
<feature type="region of interest" description="Disordered" evidence="14">
    <location>
        <begin position="737"/>
        <end position="780"/>
    </location>
</feature>
<evidence type="ECO:0000256" key="13">
    <source>
        <dbReference type="SAM" id="Coils"/>
    </source>
</evidence>
<dbReference type="PANTHER" id="PTHR47117">
    <property type="entry name" value="STAR-RELATED LIPID TRANSFER PROTEIN 9"/>
    <property type="match status" value="1"/>
</dbReference>
<dbReference type="GO" id="GO:0003777">
    <property type="term" value="F:microtubule motor activity"/>
    <property type="evidence" value="ECO:0007669"/>
    <property type="project" value="InterPro"/>
</dbReference>
<keyword evidence="5" id="KW-0677">Repeat</keyword>
<dbReference type="SUPFAM" id="SSF49899">
    <property type="entry name" value="Concanavalin A-like lectins/glucanases"/>
    <property type="match status" value="1"/>
</dbReference>
<dbReference type="SUPFAM" id="SSF52540">
    <property type="entry name" value="P-loop containing nucleoside triphosphate hydrolases"/>
    <property type="match status" value="1"/>
</dbReference>
<dbReference type="InterPro" id="IPR019821">
    <property type="entry name" value="Kinesin_motor_CS"/>
</dbReference>
<dbReference type="GO" id="GO:0016020">
    <property type="term" value="C:membrane"/>
    <property type="evidence" value="ECO:0007669"/>
    <property type="project" value="InterPro"/>
</dbReference>
<evidence type="ECO:0000256" key="2">
    <source>
        <dbReference type="ARBA" id="ARBA00022490"/>
    </source>
</evidence>
<keyword evidence="3" id="KW-0493">Microtubule</keyword>
<dbReference type="SUPFAM" id="SSF141072">
    <property type="entry name" value="CalX-like"/>
    <property type="match status" value="1"/>
</dbReference>
<dbReference type="Pfam" id="PF00498">
    <property type="entry name" value="FHA"/>
    <property type="match status" value="1"/>
</dbReference>
<keyword evidence="6 12" id="KW-0547">Nucleotide-binding</keyword>
<dbReference type="Pfam" id="PF13385">
    <property type="entry name" value="Laminin_G_3"/>
    <property type="match status" value="1"/>
</dbReference>
<keyword evidence="7" id="KW-0106">Calcium</keyword>
<evidence type="ECO:0000256" key="6">
    <source>
        <dbReference type="ARBA" id="ARBA00022741"/>
    </source>
</evidence>
<feature type="domain" description="CAP-Gly" evidence="16">
    <location>
        <begin position="1597"/>
        <end position="1639"/>
    </location>
</feature>
<dbReference type="Proteomes" id="UP000225706">
    <property type="component" value="Unassembled WGS sequence"/>
</dbReference>
<dbReference type="InterPro" id="IPR003644">
    <property type="entry name" value="Calx_beta"/>
</dbReference>
<proteinExistence type="inferred from homology"/>
<keyword evidence="18" id="KW-1185">Reference proteome</keyword>
<sequence>MRRRYGRYANDIVFIGLKRQTFAFDHCFWSMEESNNKYASQEKVYKCLGADVLENSFEGYNACIFAYGQTGSGKTYTMMGSQNQTGLIPRLCNELFDRISGNEDENITYKVEVSYIEIYNEKVRDLLCPRGNHATLRVREHKILGPYVEGLTKLVVSSFKDIENLMIEGNKSRTVAATNMNTESSRSHAVFNIVLTRSEYDKETESVGEKVSKLSLVDLAGSERASKSGAEGERLKEGSNINRSLVTLGQVISSLAESGGKGKKALHVPYRDSVLTWLLKDNLGGNSKTVMVATVSPAADNYEETLSTLRYADRAKRIVNHAVVNEDPNAKIIRELREEVDRLKRMLAAKIAGKSHIVEPGETTIEIKEMLSESEKLMSECTMTWEQKEKQTEKIQQERHKALEEMGISVQSSGIAVEKSKFYLVNLNADPSMNELLVYYLKEHTIVGRPDATHAPVSVINEHRRELWDTVDRRELWDTVDRRELWDTVDRSFCLTVLDIQLGGLGILQEHCQLDIEGNEVYVTPLAKTGTCVNGRLVEEKTQLKHGDRILWGNNHYFRINCPRLPGSEQQVEQTVDFQFAQTELMMNEMNAGPLKESVKALEEQYKAEKQGALDKQRQMYEEKIEELRNQMVPLGRQNMGERTVSIGSFRSGYGSSRMSWCDDSRENLIQFERKPLVLREEVIKANALAREANQLSEEMGKETEFAVTLQIPTSSLSFGRSRPGFSSEVAIVVKHKSKGTQKKAQKKKSREERGDTEETSSDEEDGSLVIHDDNGDDDDDELVKGSQMHVEVKVVEAYDLPPALCNYVFCQYKFWNDDNTIVVPPINASISQPGPKTNTMIFEHKQVFDMEVTDEFVEYASEGSLAIEVWGNRMKGFDSQSKVMLNWNVEPQQKGLHDRWGELLRKMRLWVEILEINDQGVYAPVELHIQKDNLTGGVFQLRQGHSRRIAVRVQPVPRAGSLPVVCDIISAVYIGSVSMRTKNQQPLDSYQEKDLAILREKWSTSLMKRREYLDEQIHSLIDKQDKSASDKERESWMIDQWVCLTEERNAVLVPIRGSGIPGAPPLEGTVPLGMEKYNPVIFLDLQNDDVRSGCMEEGGPAGVDSTLVFENSDNMMELPIINYDQKQVSATVLWDSSIHDSVFLNRVTQSHERVYLILKVIVRLASPIAMDLVLRKRISVKIYKKQSWKDSLLRKITKDIITRSGVTYELVSHIPRQPGEETEERESLAQMAALAVGEGEEEDESVLRKYSKGISHVESLLALDRLRQEVMVKEKLAAIGKPLRKFASTPNLAATSGDLSFGFSGKDDRFDSPESHKLWNTRTNKRSDLLLPGSFTDPRPIRPTKEDILLDLSQMNEKFSSSSPTSSGVVLRNSSGGSSNSRPSSLIMELEPLEEDESSPAPSPQVRKNPEALFDFQETGTQGSSEGTVSPLSDELRERSGSADTLTCEDPSMPMPTPTASGEDLTNPPVESNDFKSISLGNNLIDLASEKSNAKPSMGITLRGLDDALDDEEDEDELSTLLIQTQEAKETLKLQGDSEQQNSSPHENSNSSSREDLLSSFEGEDVHDSLDSLGDLKKGQVICVGDKKTGRIRYIGPTEFASGVWIGVELDTPSGKNDGSVSGQRYFACKPRYGSFVKPEKVFPIESVKREAAGQKGSGRANSPSQSPVVMRKQTRDNRQFIWYLYPKWNNQLYGYNPAANTSFLPKSIIGEVLEQRDEGIHSVALGSGSNKTHKIVLGTLADTLGNMTALPAFTISFLYRIDTLPLPEAVSVRIFVSSPRRQKRENSNPVELRLIQTGDEISFHAAVGHHDLVTESARVNQMAKKTEWFHVSIMYTGSNQNETQVYVNGTKMAVDIYESPIAAQPPNPTPYEYSIGYDESKVKFSISWFQVFRGVLSSTEAMELSEATFSQALKTVQVEASFTITAVSVQEDAGSINLMGMRTGNAELASAVRFSATSDSAVIDKDFSFQSKEFIFKPGEIHYSIEVSILKDDWTEDNEIFTISMTSLDGVTSIVTNGSVTVTINSNDICLIPLILLCVGIVQTYLLTKRDSMLHKEGRIFS</sequence>
<dbReference type="Gene3D" id="6.10.250.2520">
    <property type="match status" value="1"/>
</dbReference>
<dbReference type="GO" id="GO:0007018">
    <property type="term" value="P:microtubule-based movement"/>
    <property type="evidence" value="ECO:0007669"/>
    <property type="project" value="InterPro"/>
</dbReference>
<dbReference type="GO" id="GO:0007154">
    <property type="term" value="P:cell communication"/>
    <property type="evidence" value="ECO:0007669"/>
    <property type="project" value="InterPro"/>
</dbReference>
<feature type="compositionally biased region" description="Acidic residues" evidence="14">
    <location>
        <begin position="755"/>
        <end position="767"/>
    </location>
</feature>
<dbReference type="InterPro" id="IPR000938">
    <property type="entry name" value="CAP-Gly_domain"/>
</dbReference>
<dbReference type="SMART" id="SM01052">
    <property type="entry name" value="CAP_GLY"/>
    <property type="match status" value="1"/>
</dbReference>
<dbReference type="STRING" id="50429.A0A2B4RG77"/>
<dbReference type="Gene3D" id="3.40.850.10">
    <property type="entry name" value="Kinesin motor domain"/>
    <property type="match status" value="1"/>
</dbReference>
<feature type="compositionally biased region" description="Basic residues" evidence="14">
    <location>
        <begin position="737"/>
        <end position="749"/>
    </location>
</feature>
<dbReference type="CDD" id="cd01365">
    <property type="entry name" value="KISc_KIF1A_KIF1B"/>
    <property type="match status" value="1"/>
</dbReference>
<dbReference type="Gene3D" id="2.60.120.200">
    <property type="match status" value="1"/>
</dbReference>
<organism evidence="17 18">
    <name type="scientific">Stylophora pistillata</name>
    <name type="common">Smooth cauliflower coral</name>
    <dbReference type="NCBI Taxonomy" id="50429"/>
    <lineage>
        <taxon>Eukaryota</taxon>
        <taxon>Metazoa</taxon>
        <taxon>Cnidaria</taxon>
        <taxon>Anthozoa</taxon>
        <taxon>Hexacorallia</taxon>
        <taxon>Scleractinia</taxon>
        <taxon>Astrocoeniina</taxon>
        <taxon>Pocilloporidae</taxon>
        <taxon>Stylophora</taxon>
    </lineage>
</organism>
<feature type="compositionally biased region" description="Polar residues" evidence="14">
    <location>
        <begin position="1419"/>
        <end position="1432"/>
    </location>
</feature>
<dbReference type="GO" id="GO:0005524">
    <property type="term" value="F:ATP binding"/>
    <property type="evidence" value="ECO:0007669"/>
    <property type="project" value="UniProtKB-UniRule"/>
</dbReference>
<dbReference type="SMART" id="SM00129">
    <property type="entry name" value="KISc"/>
    <property type="match status" value="1"/>
</dbReference>
<dbReference type="CDD" id="cd22706">
    <property type="entry name" value="FHA_KIF13"/>
    <property type="match status" value="1"/>
</dbReference>
<feature type="compositionally biased region" description="Low complexity" evidence="14">
    <location>
        <begin position="1539"/>
        <end position="1553"/>
    </location>
</feature>
<feature type="region of interest" description="Disordered" evidence="14">
    <location>
        <begin position="1419"/>
        <end position="1477"/>
    </location>
</feature>
<reference evidence="18" key="1">
    <citation type="journal article" date="2017" name="bioRxiv">
        <title>Comparative analysis of the genomes of Stylophora pistillata and Acropora digitifera provides evidence for extensive differences between species of corals.</title>
        <authorList>
            <person name="Voolstra C.R."/>
            <person name="Li Y."/>
            <person name="Liew Y.J."/>
            <person name="Baumgarten S."/>
            <person name="Zoccola D."/>
            <person name="Flot J.-F."/>
            <person name="Tambutte S."/>
            <person name="Allemand D."/>
            <person name="Aranda M."/>
        </authorList>
    </citation>
    <scope>NUCLEOTIDE SEQUENCE [LARGE SCALE GENOMIC DNA]</scope>
</reference>
<dbReference type="Pfam" id="PF16183">
    <property type="entry name" value="Kinesin_assoc"/>
    <property type="match status" value="2"/>
</dbReference>
<evidence type="ECO:0000256" key="12">
    <source>
        <dbReference type="PROSITE-ProRule" id="PRU00283"/>
    </source>
</evidence>
<dbReference type="GO" id="GO:0005874">
    <property type="term" value="C:microtubule"/>
    <property type="evidence" value="ECO:0007669"/>
    <property type="project" value="UniProtKB-KW"/>
</dbReference>
<dbReference type="InterPro" id="IPR013320">
    <property type="entry name" value="ConA-like_dom_sf"/>
</dbReference>
<protein>
    <submittedName>
        <fullName evidence="17">Kinesin-like protein KIF13B</fullName>
    </submittedName>
</protein>
<dbReference type="InterPro" id="IPR000253">
    <property type="entry name" value="FHA_dom"/>
</dbReference>
<evidence type="ECO:0000256" key="5">
    <source>
        <dbReference type="ARBA" id="ARBA00022737"/>
    </source>
</evidence>
<keyword evidence="2" id="KW-0963">Cytoplasm</keyword>
<feature type="domain" description="Kinesin motor" evidence="15">
    <location>
        <begin position="1"/>
        <end position="318"/>
    </location>
</feature>
<dbReference type="Pfam" id="PF00225">
    <property type="entry name" value="Kinesin"/>
    <property type="match status" value="1"/>
</dbReference>
<evidence type="ECO:0000256" key="7">
    <source>
        <dbReference type="ARBA" id="ARBA00022837"/>
    </source>
</evidence>
<comment type="similarity">
    <text evidence="12">Belongs to the TRAFAC class myosin-kinesin ATPase superfamily. Kinesin family.</text>
</comment>
<feature type="compositionally biased region" description="Low complexity" evidence="14">
    <location>
        <begin position="1361"/>
        <end position="1386"/>
    </location>
</feature>
<dbReference type="Gene3D" id="2.60.200.20">
    <property type="match status" value="1"/>
</dbReference>
<dbReference type="SUPFAM" id="SSF49879">
    <property type="entry name" value="SMAD/FHA domain"/>
    <property type="match status" value="1"/>
</dbReference>
<dbReference type="PROSITE" id="PS50067">
    <property type="entry name" value="KINESIN_MOTOR_2"/>
    <property type="match status" value="1"/>
</dbReference>
<dbReference type="EMBL" id="LSMT01000655">
    <property type="protein sequence ID" value="PFX15378.1"/>
    <property type="molecule type" value="Genomic_DNA"/>
</dbReference>
<evidence type="ECO:0000256" key="10">
    <source>
        <dbReference type="ARBA" id="ARBA00023175"/>
    </source>
</evidence>
<keyword evidence="4" id="KW-0732">Signal</keyword>
<evidence type="ECO:0000256" key="4">
    <source>
        <dbReference type="ARBA" id="ARBA00022729"/>
    </source>
</evidence>
<evidence type="ECO:0000256" key="8">
    <source>
        <dbReference type="ARBA" id="ARBA00022840"/>
    </source>
</evidence>
<name>A0A2B4RG77_STYPI</name>
<gene>
    <name evidence="17" type="primary">KIF13B</name>
    <name evidence="17" type="ORF">AWC38_SpisGene20407</name>
</gene>
<dbReference type="Gene3D" id="2.30.30.190">
    <property type="entry name" value="CAP Gly-rich-like domain"/>
    <property type="match status" value="1"/>
</dbReference>
<dbReference type="Pfam" id="PF03160">
    <property type="entry name" value="Calx-beta"/>
    <property type="match status" value="1"/>
</dbReference>
<dbReference type="Gene3D" id="2.60.40.2030">
    <property type="match status" value="1"/>
</dbReference>
<dbReference type="SMART" id="SM00237">
    <property type="entry name" value="Calx_beta"/>
    <property type="match status" value="1"/>
</dbReference>
<feature type="region of interest" description="Disordered" evidence="14">
    <location>
        <begin position="1359"/>
        <end position="1386"/>
    </location>
</feature>
<dbReference type="OrthoDB" id="3176171at2759"/>
<dbReference type="InterPro" id="IPR036859">
    <property type="entry name" value="CAP-Gly_dom_sf"/>
</dbReference>
<dbReference type="FunFam" id="3.40.850.10:FF:000021">
    <property type="entry name" value="kinesin-like protein KIF16B isoform X1"/>
    <property type="match status" value="1"/>
</dbReference>
<dbReference type="InterPro" id="IPR027417">
    <property type="entry name" value="P-loop_NTPase"/>
</dbReference>
<dbReference type="InterPro" id="IPR001752">
    <property type="entry name" value="Kinesin_motor_dom"/>
</dbReference>
<evidence type="ECO:0000256" key="1">
    <source>
        <dbReference type="ARBA" id="ARBA00004245"/>
    </source>
</evidence>
<dbReference type="GO" id="GO:0008017">
    <property type="term" value="F:microtubule binding"/>
    <property type="evidence" value="ECO:0007669"/>
    <property type="project" value="InterPro"/>
</dbReference>
<dbReference type="InterPro" id="IPR022164">
    <property type="entry name" value="Kinesin-like"/>
</dbReference>
<dbReference type="SUPFAM" id="SSF74924">
    <property type="entry name" value="Cap-Gly domain"/>
    <property type="match status" value="1"/>
</dbReference>
<dbReference type="PRINTS" id="PR00380">
    <property type="entry name" value="KINESINHEAVY"/>
</dbReference>
<feature type="region of interest" description="Disordered" evidence="14">
    <location>
        <begin position="1532"/>
        <end position="1559"/>
    </location>
</feature>
<dbReference type="PROSITE" id="PS50245">
    <property type="entry name" value="CAP_GLY_2"/>
    <property type="match status" value="1"/>
</dbReference>
<dbReference type="PROSITE" id="PS00411">
    <property type="entry name" value="KINESIN_MOTOR_1"/>
    <property type="match status" value="1"/>
</dbReference>
<evidence type="ECO:0000259" key="15">
    <source>
        <dbReference type="PROSITE" id="PS50067"/>
    </source>
</evidence>
<feature type="binding site" evidence="12">
    <location>
        <begin position="68"/>
        <end position="75"/>
    </location>
    <ligand>
        <name>ATP</name>
        <dbReference type="ChEBI" id="CHEBI:30616"/>
    </ligand>
</feature>
<accession>A0A2B4RG77</accession>
<dbReference type="InterPro" id="IPR036961">
    <property type="entry name" value="Kinesin_motor_dom_sf"/>
</dbReference>
<dbReference type="Pfam" id="PF12473">
    <property type="entry name" value="DUF3694"/>
    <property type="match status" value="1"/>
</dbReference>
<comment type="subcellular location">
    <subcellularLocation>
        <location evidence="1">Cytoplasm</location>
        <location evidence="1">Cytoskeleton</location>
    </subcellularLocation>
</comment>
<feature type="coiled-coil region" evidence="13">
    <location>
        <begin position="599"/>
        <end position="631"/>
    </location>
</feature>
<dbReference type="PROSITE" id="PS00845">
    <property type="entry name" value="CAP_GLY_1"/>
    <property type="match status" value="1"/>
</dbReference>
<dbReference type="InterPro" id="IPR008984">
    <property type="entry name" value="SMAD_FHA_dom_sf"/>
</dbReference>
<comment type="caution">
    <text evidence="17">The sequence shown here is derived from an EMBL/GenBank/DDBJ whole genome shotgun (WGS) entry which is preliminary data.</text>
</comment>
<keyword evidence="10 12" id="KW-0505">Motor protein</keyword>
<dbReference type="InterPro" id="IPR038081">
    <property type="entry name" value="CalX-like_sf"/>
</dbReference>
<evidence type="ECO:0000313" key="17">
    <source>
        <dbReference type="EMBL" id="PFX15378.1"/>
    </source>
</evidence>
<evidence type="ECO:0000256" key="3">
    <source>
        <dbReference type="ARBA" id="ARBA00022701"/>
    </source>
</evidence>
<keyword evidence="8 12" id="KW-0067">ATP-binding</keyword>
<evidence type="ECO:0000259" key="16">
    <source>
        <dbReference type="PROSITE" id="PS50245"/>
    </source>
</evidence>
<evidence type="ECO:0000313" key="18">
    <source>
        <dbReference type="Proteomes" id="UP000225706"/>
    </source>
</evidence>
<evidence type="ECO:0000256" key="9">
    <source>
        <dbReference type="ARBA" id="ARBA00023054"/>
    </source>
</evidence>
<evidence type="ECO:0000256" key="11">
    <source>
        <dbReference type="ARBA" id="ARBA00023212"/>
    </source>
</evidence>
<evidence type="ECO:0000256" key="14">
    <source>
        <dbReference type="SAM" id="MobiDB-lite"/>
    </source>
</evidence>